<feature type="domain" description="J" evidence="11">
    <location>
        <begin position="10"/>
        <end position="75"/>
    </location>
</feature>
<evidence type="ECO:0000256" key="7">
    <source>
        <dbReference type="ARBA" id="ARBA00023016"/>
    </source>
</evidence>
<reference evidence="13 14" key="1">
    <citation type="submission" date="2020-10" db="EMBL/GenBank/DDBJ databases">
        <title>Sequencing the genomes of 1000 actinobacteria strains.</title>
        <authorList>
            <person name="Klenk H.-P."/>
        </authorList>
    </citation>
    <scope>NUCLEOTIDE SEQUENCE [LARGE SCALE GENOMIC DNA]</scope>
    <source>
        <strain evidence="13 14">DSM 46661</strain>
    </source>
</reference>
<feature type="binding site" evidence="9">
    <location>
        <position position="188"/>
    </location>
    <ligand>
        <name>Zn(2+)</name>
        <dbReference type="ChEBI" id="CHEBI:29105"/>
        <label>2</label>
    </ligand>
</feature>
<evidence type="ECO:0000256" key="6">
    <source>
        <dbReference type="ARBA" id="ARBA00022833"/>
    </source>
</evidence>
<dbReference type="PROSITE" id="PS50076">
    <property type="entry name" value="DNAJ_2"/>
    <property type="match status" value="1"/>
</dbReference>
<evidence type="ECO:0000259" key="12">
    <source>
        <dbReference type="PROSITE" id="PS51188"/>
    </source>
</evidence>
<comment type="domain">
    <text evidence="9">The J domain is necessary and sufficient to stimulate DnaK ATPase activity. Zinc center 1 plays an important role in the autonomous, DnaK-independent chaperone activity of DnaJ. Zinc center 2 is essential for interaction with DnaK and for DnaJ activity.</text>
</comment>
<dbReference type="InterPro" id="IPR001305">
    <property type="entry name" value="HSP_DnaJ_Cys-rich_dom"/>
</dbReference>
<keyword evidence="8 9" id="KW-0143">Chaperone</keyword>
<dbReference type="Gene3D" id="1.10.287.110">
    <property type="entry name" value="DnaJ domain"/>
    <property type="match status" value="1"/>
</dbReference>
<protein>
    <recommendedName>
        <fullName evidence="9">Chaperone protein DnaJ</fullName>
    </recommendedName>
</protein>
<comment type="caution">
    <text evidence="13">The sequence shown here is derived from an EMBL/GenBank/DDBJ whole genome shotgun (WGS) entry which is preliminary data.</text>
</comment>
<dbReference type="Gene3D" id="2.60.260.20">
    <property type="entry name" value="Urease metallochaperone UreE, N-terminal domain"/>
    <property type="match status" value="2"/>
</dbReference>
<feature type="binding site" evidence="9">
    <location>
        <position position="213"/>
    </location>
    <ligand>
        <name>Zn(2+)</name>
        <dbReference type="ChEBI" id="CHEBI:29105"/>
        <label>2</label>
    </ligand>
</feature>
<dbReference type="NCBIfam" id="TIGR02349">
    <property type="entry name" value="DnaJ_bact"/>
    <property type="match status" value="1"/>
</dbReference>
<keyword evidence="4 9" id="KW-0677">Repeat</keyword>
<evidence type="ECO:0000313" key="14">
    <source>
        <dbReference type="Proteomes" id="UP000656548"/>
    </source>
</evidence>
<dbReference type="SUPFAM" id="SSF46565">
    <property type="entry name" value="Chaperone J-domain"/>
    <property type="match status" value="1"/>
</dbReference>
<organism evidence="13 14">
    <name type="scientific">Amycolatopsis roodepoortensis</name>
    <dbReference type="NCBI Taxonomy" id="700274"/>
    <lineage>
        <taxon>Bacteria</taxon>
        <taxon>Bacillati</taxon>
        <taxon>Actinomycetota</taxon>
        <taxon>Actinomycetes</taxon>
        <taxon>Pseudonocardiales</taxon>
        <taxon>Pseudonocardiaceae</taxon>
        <taxon>Amycolatopsis</taxon>
    </lineage>
</organism>
<evidence type="ECO:0000256" key="8">
    <source>
        <dbReference type="ARBA" id="ARBA00023186"/>
    </source>
</evidence>
<evidence type="ECO:0000256" key="1">
    <source>
        <dbReference type="ARBA" id="ARBA00022490"/>
    </source>
</evidence>
<evidence type="ECO:0000256" key="9">
    <source>
        <dbReference type="HAMAP-Rule" id="MF_01152"/>
    </source>
</evidence>
<comment type="subcellular location">
    <subcellularLocation>
        <location evidence="9">Cytoplasm</location>
    </subcellularLocation>
</comment>
<evidence type="ECO:0000313" key="13">
    <source>
        <dbReference type="EMBL" id="MBE1580614.1"/>
    </source>
</evidence>
<keyword evidence="5 9" id="KW-0863">Zinc-finger</keyword>
<dbReference type="InterPro" id="IPR001623">
    <property type="entry name" value="DnaJ_domain"/>
</dbReference>
<feature type="binding site" evidence="9">
    <location>
        <position position="210"/>
    </location>
    <ligand>
        <name>Zn(2+)</name>
        <dbReference type="ChEBI" id="CHEBI:29105"/>
        <label>2</label>
    </ligand>
</feature>
<keyword evidence="6 9" id="KW-0862">Zinc</keyword>
<dbReference type="CDD" id="cd10747">
    <property type="entry name" value="DnaJ_C"/>
    <property type="match status" value="1"/>
</dbReference>
<dbReference type="Pfam" id="PF00226">
    <property type="entry name" value="DnaJ"/>
    <property type="match status" value="1"/>
</dbReference>
<dbReference type="PANTHER" id="PTHR43096">
    <property type="entry name" value="DNAJ HOMOLOG 1, MITOCHONDRIAL-RELATED"/>
    <property type="match status" value="1"/>
</dbReference>
<evidence type="ECO:0000256" key="4">
    <source>
        <dbReference type="ARBA" id="ARBA00022737"/>
    </source>
</evidence>
<dbReference type="HAMAP" id="MF_01152">
    <property type="entry name" value="DnaJ"/>
    <property type="match status" value="1"/>
</dbReference>
<dbReference type="InterPro" id="IPR008971">
    <property type="entry name" value="HSP40/DnaJ_pept-bd"/>
</dbReference>
<keyword evidence="3 9" id="KW-0479">Metal-binding</keyword>
<accession>A0ABR9LIX6</accession>
<dbReference type="InterPro" id="IPR036410">
    <property type="entry name" value="HSP_DnaJ_Cys-rich_dom_sf"/>
</dbReference>
<dbReference type="SUPFAM" id="SSF49493">
    <property type="entry name" value="HSP40/DnaJ peptide-binding domain"/>
    <property type="match status" value="2"/>
</dbReference>
<feature type="binding site" evidence="9">
    <location>
        <position position="171"/>
    </location>
    <ligand>
        <name>Zn(2+)</name>
        <dbReference type="ChEBI" id="CHEBI:29105"/>
        <label>1</label>
    </ligand>
</feature>
<evidence type="ECO:0000256" key="10">
    <source>
        <dbReference type="PROSITE-ProRule" id="PRU00546"/>
    </source>
</evidence>
<dbReference type="InterPro" id="IPR036869">
    <property type="entry name" value="J_dom_sf"/>
</dbReference>
<proteinExistence type="inferred from homology"/>
<dbReference type="PRINTS" id="PR00625">
    <property type="entry name" value="JDOMAIN"/>
</dbReference>
<evidence type="ECO:0000256" key="2">
    <source>
        <dbReference type="ARBA" id="ARBA00022705"/>
    </source>
</evidence>
<dbReference type="Pfam" id="PF00684">
    <property type="entry name" value="DnaJ_CXXCXGXG"/>
    <property type="match status" value="1"/>
</dbReference>
<comment type="similarity">
    <text evidence="9">Belongs to the DnaJ family.</text>
</comment>
<evidence type="ECO:0000256" key="5">
    <source>
        <dbReference type="ARBA" id="ARBA00022771"/>
    </source>
</evidence>
<feature type="repeat" description="CXXCXGXG motif" evidence="9">
    <location>
        <begin position="210"/>
        <end position="217"/>
    </location>
</feature>
<feature type="binding site" evidence="9">
    <location>
        <position position="227"/>
    </location>
    <ligand>
        <name>Zn(2+)</name>
        <dbReference type="ChEBI" id="CHEBI:29105"/>
        <label>1</label>
    </ligand>
</feature>
<feature type="binding site" evidence="9">
    <location>
        <position position="174"/>
    </location>
    <ligand>
        <name>Zn(2+)</name>
        <dbReference type="ChEBI" id="CHEBI:29105"/>
        <label>1</label>
    </ligand>
</feature>
<dbReference type="Pfam" id="PF01556">
    <property type="entry name" value="DnaJ_C"/>
    <property type="match status" value="1"/>
</dbReference>
<keyword evidence="2 9" id="KW-0235">DNA replication</keyword>
<feature type="binding site" evidence="9">
    <location>
        <position position="224"/>
    </location>
    <ligand>
        <name>Zn(2+)</name>
        <dbReference type="ChEBI" id="CHEBI:29105"/>
        <label>1</label>
    </ligand>
</feature>
<dbReference type="NCBIfam" id="NF008035">
    <property type="entry name" value="PRK10767.1"/>
    <property type="match status" value="1"/>
</dbReference>
<comment type="subunit">
    <text evidence="9">Homodimer.</text>
</comment>
<dbReference type="CDD" id="cd10719">
    <property type="entry name" value="DnaJ_zf"/>
    <property type="match status" value="1"/>
</dbReference>
<evidence type="ECO:0000259" key="11">
    <source>
        <dbReference type="PROSITE" id="PS50076"/>
    </source>
</evidence>
<dbReference type="NCBIfam" id="NF010872">
    <property type="entry name" value="PRK14279.1"/>
    <property type="match status" value="1"/>
</dbReference>
<keyword evidence="1 9" id="KW-0963">Cytoplasm</keyword>
<dbReference type="Gene3D" id="2.10.230.10">
    <property type="entry name" value="Heat shock protein DnaJ, cysteine-rich domain"/>
    <property type="match status" value="1"/>
</dbReference>
<feature type="repeat" description="CXXCXGXG motif" evidence="9">
    <location>
        <begin position="171"/>
        <end position="178"/>
    </location>
</feature>
<keyword evidence="14" id="KW-1185">Reference proteome</keyword>
<dbReference type="PROSITE" id="PS51188">
    <property type="entry name" value="ZF_CR"/>
    <property type="match status" value="1"/>
</dbReference>
<evidence type="ECO:0000256" key="3">
    <source>
        <dbReference type="ARBA" id="ARBA00022723"/>
    </source>
</evidence>
<dbReference type="RefSeq" id="WP_192747151.1">
    <property type="nucleotide sequence ID" value="NZ_JADBEJ010000008.1"/>
</dbReference>
<dbReference type="EMBL" id="JADBEJ010000008">
    <property type="protein sequence ID" value="MBE1580614.1"/>
    <property type="molecule type" value="Genomic_DNA"/>
</dbReference>
<feature type="binding site" evidence="9">
    <location>
        <position position="191"/>
    </location>
    <ligand>
        <name>Zn(2+)</name>
        <dbReference type="ChEBI" id="CHEBI:29105"/>
        <label>2</label>
    </ligand>
</feature>
<dbReference type="InterPro" id="IPR012724">
    <property type="entry name" value="DnaJ"/>
</dbReference>
<gene>
    <name evidence="9" type="primary">dnaJ</name>
    <name evidence="13" type="ORF">H4W30_007695</name>
</gene>
<dbReference type="Proteomes" id="UP000656548">
    <property type="component" value="Unassembled WGS sequence"/>
</dbReference>
<dbReference type="SMART" id="SM00271">
    <property type="entry name" value="DnaJ"/>
    <property type="match status" value="1"/>
</dbReference>
<dbReference type="PANTHER" id="PTHR43096:SF54">
    <property type="entry name" value="CHAPERONE PROTEIN DNAJ 1"/>
    <property type="match status" value="1"/>
</dbReference>
<dbReference type="SUPFAM" id="SSF57938">
    <property type="entry name" value="DnaJ/Hsp40 cysteine-rich domain"/>
    <property type="match status" value="1"/>
</dbReference>
<feature type="domain" description="CR-type" evidence="12">
    <location>
        <begin position="158"/>
        <end position="236"/>
    </location>
</feature>
<feature type="zinc finger region" description="CR-type" evidence="10">
    <location>
        <begin position="158"/>
        <end position="236"/>
    </location>
</feature>
<sequence length="390" mass="40571">MSAREWIGKDFYRELGVSSDATADEIKKAYRKLAKENHPDANAGNVEAEKKFKAVSEAYGVLSDTSKRKEYDEARRLFGSGGPGGFGFPGAGGGGGGFDVGDIFGQAGQQQGGFGGLGDILGGLFGRRGAAGATANRPQRGSDVETDVRIDFAEAVKGATLPLRLSSPATCSTCGGNGAKPGTSPRTCATCQGSGLVSRSQGAFAFSEPCRDCRGRGTIIDDPCPECAGEGISTRTRTLTVRIPPGVADDQRIRLAGQGEPGRGGAQPGDLYVRVHVAPHAVFGRKDLDLTITVPVSFSELALGGTITVPTLEGKVSLKVPQGTASGRVLRVRGKGIAKRDGSQGDLLVTLQAAIPAKLDDKAREALEAYAEAMADHDPRPEITELLEGR</sequence>
<dbReference type="CDD" id="cd06257">
    <property type="entry name" value="DnaJ"/>
    <property type="match status" value="1"/>
</dbReference>
<feature type="repeat" description="CXXCXGXG motif" evidence="9">
    <location>
        <begin position="224"/>
        <end position="231"/>
    </location>
</feature>
<feature type="repeat" description="CXXCXGXG motif" evidence="9">
    <location>
        <begin position="188"/>
        <end position="195"/>
    </location>
</feature>
<comment type="cofactor">
    <cofactor evidence="9">
        <name>Zn(2+)</name>
        <dbReference type="ChEBI" id="CHEBI:29105"/>
    </cofactor>
    <text evidence="9">Binds 2 Zn(2+) ions per monomer.</text>
</comment>
<keyword evidence="7 9" id="KW-0346">Stress response</keyword>
<dbReference type="InterPro" id="IPR002939">
    <property type="entry name" value="DnaJ_C"/>
</dbReference>
<name>A0ABR9LIX6_9PSEU</name>
<comment type="function">
    <text evidence="9">Participates actively in the response to hyperosmotic and heat shock by preventing the aggregation of stress-denatured proteins and by disaggregating proteins, also in an autonomous, DnaK-independent fashion. Unfolded proteins bind initially to DnaJ; upon interaction with the DnaJ-bound protein, DnaK hydrolyzes its bound ATP, resulting in the formation of a stable complex. GrpE releases ADP from DnaK; ATP binding to DnaK triggers the release of the substrate protein, thus completing the reaction cycle. Several rounds of ATP-dependent interactions between DnaJ, DnaK and GrpE are required for fully efficient folding. Also involved, together with DnaK and GrpE, in the DNA replication of plasmids through activation of initiation proteins.</text>
</comment>